<dbReference type="EMBL" id="JBFOLJ010000007">
    <property type="protein sequence ID" value="KAL2520642.1"/>
    <property type="molecule type" value="Genomic_DNA"/>
</dbReference>
<evidence type="ECO:0000259" key="1">
    <source>
        <dbReference type="Pfam" id="PF26138"/>
    </source>
</evidence>
<protein>
    <recommendedName>
        <fullName evidence="1">DUF8040 domain-containing protein</fullName>
    </recommendedName>
</protein>
<evidence type="ECO:0000313" key="3">
    <source>
        <dbReference type="Proteomes" id="UP001604277"/>
    </source>
</evidence>
<dbReference type="AlphaFoldDB" id="A0ABD1U6K1"/>
<evidence type="ECO:0000313" key="2">
    <source>
        <dbReference type="EMBL" id="KAL2520642.1"/>
    </source>
</evidence>
<reference evidence="3" key="1">
    <citation type="submission" date="2024-07" db="EMBL/GenBank/DDBJ databases">
        <title>Two chromosome-level genome assemblies of Korean endemic species Abeliophyllum distichum and Forsythia ovata (Oleaceae).</title>
        <authorList>
            <person name="Jang H."/>
        </authorList>
    </citation>
    <scope>NUCLEOTIDE SEQUENCE [LARGE SCALE GENOMIC DNA]</scope>
</reference>
<keyword evidence="3" id="KW-1185">Reference proteome</keyword>
<dbReference type="Pfam" id="PF26138">
    <property type="entry name" value="DUF8040"/>
    <property type="match status" value="1"/>
</dbReference>
<gene>
    <name evidence="2" type="ORF">Fot_24565</name>
</gene>
<comment type="caution">
    <text evidence="2">The sequence shown here is derived from an EMBL/GenBank/DDBJ whole genome shotgun (WGS) entry which is preliminary data.</text>
</comment>
<sequence>MFGTSDKICRDLLRMKIGPFQRLCARLRIFRLVDSKLVRVDEQVAIFLNIVRHDQHNRAGSFTFFRSGQTEDLDSSDDEVNPTHADVLEEETINAHISLTADEVWSNNRDAIAHSMRVNHNPNADDEIEFD</sequence>
<dbReference type="InterPro" id="IPR058353">
    <property type="entry name" value="DUF8040"/>
</dbReference>
<proteinExistence type="predicted"/>
<name>A0ABD1U6K1_9LAMI</name>
<accession>A0ABD1U6K1</accession>
<dbReference type="Proteomes" id="UP001604277">
    <property type="component" value="Unassembled WGS sequence"/>
</dbReference>
<organism evidence="2 3">
    <name type="scientific">Forsythia ovata</name>
    <dbReference type="NCBI Taxonomy" id="205694"/>
    <lineage>
        <taxon>Eukaryota</taxon>
        <taxon>Viridiplantae</taxon>
        <taxon>Streptophyta</taxon>
        <taxon>Embryophyta</taxon>
        <taxon>Tracheophyta</taxon>
        <taxon>Spermatophyta</taxon>
        <taxon>Magnoliopsida</taxon>
        <taxon>eudicotyledons</taxon>
        <taxon>Gunneridae</taxon>
        <taxon>Pentapetalae</taxon>
        <taxon>asterids</taxon>
        <taxon>lamiids</taxon>
        <taxon>Lamiales</taxon>
        <taxon>Oleaceae</taxon>
        <taxon>Forsythieae</taxon>
        <taxon>Forsythia</taxon>
    </lineage>
</organism>
<feature type="domain" description="DUF8040" evidence="1">
    <location>
        <begin position="7"/>
        <end position="70"/>
    </location>
</feature>